<accession>A0A7H9BJS5</accession>
<dbReference type="InterPro" id="IPR004090">
    <property type="entry name" value="Chemotax_Me-accpt_rcpt"/>
</dbReference>
<dbReference type="PROSITE" id="PS50111">
    <property type="entry name" value="CHEMOTAXIS_TRANSDUC_2"/>
    <property type="match status" value="1"/>
</dbReference>
<comment type="subcellular location">
    <subcellularLocation>
        <location evidence="1">Membrane</location>
    </subcellularLocation>
</comment>
<evidence type="ECO:0000313" key="9">
    <source>
        <dbReference type="Proteomes" id="UP000509597"/>
    </source>
</evidence>
<comment type="similarity">
    <text evidence="3">Belongs to the methyl-accepting chemotaxis (MCP) protein family.</text>
</comment>
<dbReference type="Gene3D" id="1.10.287.950">
    <property type="entry name" value="Methyl-accepting chemotaxis protein"/>
    <property type="match status" value="1"/>
</dbReference>
<dbReference type="FunFam" id="1.10.287.950:FF:000001">
    <property type="entry name" value="Methyl-accepting chemotaxis sensory transducer"/>
    <property type="match status" value="1"/>
</dbReference>
<keyword evidence="5" id="KW-1133">Transmembrane helix</keyword>
<feature type="domain" description="HAMP" evidence="7">
    <location>
        <begin position="219"/>
        <end position="273"/>
    </location>
</feature>
<dbReference type="PANTHER" id="PTHR32089">
    <property type="entry name" value="METHYL-ACCEPTING CHEMOTAXIS PROTEIN MCPB"/>
    <property type="match status" value="1"/>
</dbReference>
<dbReference type="Pfam" id="PF00015">
    <property type="entry name" value="MCPsignal"/>
    <property type="match status" value="1"/>
</dbReference>
<dbReference type="Pfam" id="PF00672">
    <property type="entry name" value="HAMP"/>
    <property type="match status" value="1"/>
</dbReference>
<reference evidence="8 9" key="1">
    <citation type="submission" date="2020-07" db="EMBL/GenBank/DDBJ databases">
        <title>Complete genome sequence of Chitinibacter sp. 2T18.</title>
        <authorList>
            <person name="Bae J.-W."/>
            <person name="Choi J.-W."/>
        </authorList>
    </citation>
    <scope>NUCLEOTIDE SEQUENCE [LARGE SCALE GENOMIC DNA]</scope>
    <source>
        <strain evidence="8 9">2T18</strain>
    </source>
</reference>
<dbReference type="PRINTS" id="PR00260">
    <property type="entry name" value="CHEMTRNSDUCR"/>
</dbReference>
<dbReference type="KEGG" id="chiz:HQ393_09695"/>
<sequence length="550" mass="59867">MRLLSKLNIRLKLQLAFLLVSALTVGVFTTQAIIEAKNDALAQVDAKLKIAAQSYAFIIGTAYHDQLPPRESVDLTAKRKEAEHLTTVANALGVKYLYSFVVRDQKVFYTTASLSPEQLQDPKIDFYLKPSDVPETDPATIVATQTGQTQFSENVSPEYGFLRSILVPMKSDKGITYVVGVDVDANQVKHDINSAMLSAGLTGLAMLIIAAIISLVLGKAIAMPLRRLRDMMESLTTGHGDLTIQLPVTSQDEIGQIALHVNAFMGQLRQMFLTVRDETVKLTNGVQSIDQMTHQLSQDAHEQSEMATDTAATIEEITVSINHIAQSSQEAERVVTNTGNMSQAAAQAVITAANEVNEIATQVTQLAGAMNELEQQSVQISSIVLVIKEIADQTNLLALNAAIEAARAGEQGRGFAIVADEVRKLAERSGHATVEISSKIDAMRNQSQRACLNMDSTHEQVTSSVSRAQAAAEQIRHIQQQMHEVVQRIQDIAEATHEQSSATTTMAQSAERISTMAQEGNQSLQVARGVIGNLNQLADQLRQMIGRFKL</sequence>
<keyword evidence="5" id="KW-0472">Membrane</keyword>
<dbReference type="InterPro" id="IPR003660">
    <property type="entry name" value="HAMP_dom"/>
</dbReference>
<keyword evidence="5" id="KW-0812">Transmembrane</keyword>
<dbReference type="CDD" id="cd06225">
    <property type="entry name" value="HAMP"/>
    <property type="match status" value="1"/>
</dbReference>
<dbReference type="SMART" id="SM00283">
    <property type="entry name" value="MA"/>
    <property type="match status" value="1"/>
</dbReference>
<dbReference type="EMBL" id="CP058627">
    <property type="protein sequence ID" value="QLG88498.1"/>
    <property type="molecule type" value="Genomic_DNA"/>
</dbReference>
<protein>
    <submittedName>
        <fullName evidence="8">Methyl-accepting chemotaxis protein</fullName>
    </submittedName>
</protein>
<evidence type="ECO:0000256" key="1">
    <source>
        <dbReference type="ARBA" id="ARBA00004370"/>
    </source>
</evidence>
<dbReference type="GO" id="GO:0016020">
    <property type="term" value="C:membrane"/>
    <property type="evidence" value="ECO:0007669"/>
    <property type="project" value="UniProtKB-SubCell"/>
</dbReference>
<dbReference type="SMART" id="SM00304">
    <property type="entry name" value="HAMP"/>
    <property type="match status" value="1"/>
</dbReference>
<dbReference type="PANTHER" id="PTHR32089:SF112">
    <property type="entry name" value="LYSOZYME-LIKE PROTEIN-RELATED"/>
    <property type="match status" value="1"/>
</dbReference>
<dbReference type="InterPro" id="IPR004089">
    <property type="entry name" value="MCPsignal_dom"/>
</dbReference>
<evidence type="ECO:0000313" key="8">
    <source>
        <dbReference type="EMBL" id="QLG88498.1"/>
    </source>
</evidence>
<dbReference type="SUPFAM" id="SSF58104">
    <property type="entry name" value="Methyl-accepting chemotaxis protein (MCP) signaling domain"/>
    <property type="match status" value="1"/>
</dbReference>
<keyword evidence="2 4" id="KW-0807">Transducer</keyword>
<dbReference type="RefSeq" id="WP_179355013.1">
    <property type="nucleotide sequence ID" value="NZ_CP058627.1"/>
</dbReference>
<dbReference type="CDD" id="cd11386">
    <property type="entry name" value="MCP_signal"/>
    <property type="match status" value="1"/>
</dbReference>
<dbReference type="Proteomes" id="UP000509597">
    <property type="component" value="Chromosome"/>
</dbReference>
<evidence type="ECO:0000259" key="7">
    <source>
        <dbReference type="PROSITE" id="PS50885"/>
    </source>
</evidence>
<evidence type="ECO:0000256" key="2">
    <source>
        <dbReference type="ARBA" id="ARBA00023224"/>
    </source>
</evidence>
<dbReference type="PROSITE" id="PS50885">
    <property type="entry name" value="HAMP"/>
    <property type="match status" value="1"/>
</dbReference>
<evidence type="ECO:0000256" key="4">
    <source>
        <dbReference type="PROSITE-ProRule" id="PRU00284"/>
    </source>
</evidence>
<feature type="transmembrane region" description="Helical" evidence="5">
    <location>
        <begin position="196"/>
        <end position="222"/>
    </location>
</feature>
<dbReference type="GO" id="GO:0006935">
    <property type="term" value="P:chemotaxis"/>
    <property type="evidence" value="ECO:0007669"/>
    <property type="project" value="InterPro"/>
</dbReference>
<evidence type="ECO:0000259" key="6">
    <source>
        <dbReference type="PROSITE" id="PS50111"/>
    </source>
</evidence>
<dbReference type="GO" id="GO:0004888">
    <property type="term" value="F:transmembrane signaling receptor activity"/>
    <property type="evidence" value="ECO:0007669"/>
    <property type="project" value="InterPro"/>
</dbReference>
<organism evidence="8 9">
    <name type="scientific">Chitinibacter bivalviorum</name>
    <dbReference type="NCBI Taxonomy" id="2739434"/>
    <lineage>
        <taxon>Bacteria</taxon>
        <taxon>Pseudomonadati</taxon>
        <taxon>Pseudomonadota</taxon>
        <taxon>Betaproteobacteria</taxon>
        <taxon>Neisseriales</taxon>
        <taxon>Chitinibacteraceae</taxon>
        <taxon>Chitinibacter</taxon>
    </lineage>
</organism>
<gene>
    <name evidence="8" type="ORF">HQ393_09695</name>
</gene>
<evidence type="ECO:0000256" key="5">
    <source>
        <dbReference type="SAM" id="Phobius"/>
    </source>
</evidence>
<keyword evidence="9" id="KW-1185">Reference proteome</keyword>
<evidence type="ECO:0000256" key="3">
    <source>
        <dbReference type="ARBA" id="ARBA00029447"/>
    </source>
</evidence>
<feature type="domain" description="Methyl-accepting transducer" evidence="6">
    <location>
        <begin position="278"/>
        <end position="514"/>
    </location>
</feature>
<name>A0A7H9BJS5_9NEIS</name>
<dbReference type="AlphaFoldDB" id="A0A7H9BJS5"/>
<proteinExistence type="inferred from homology"/>
<dbReference type="GO" id="GO:0007165">
    <property type="term" value="P:signal transduction"/>
    <property type="evidence" value="ECO:0007669"/>
    <property type="project" value="UniProtKB-KW"/>
</dbReference>